<keyword evidence="2 6" id="KW-0812">Transmembrane</keyword>
<dbReference type="PANTHER" id="PTHR12358">
    <property type="entry name" value="SPHINGOSINE KINASE"/>
    <property type="match status" value="1"/>
</dbReference>
<reference evidence="8" key="1">
    <citation type="submission" date="2022-11" db="EMBL/GenBank/DDBJ databases">
        <authorList>
            <person name="Morgan W.R."/>
            <person name="Tartar A."/>
        </authorList>
    </citation>
    <scope>NUCLEOTIDE SEQUENCE</scope>
    <source>
        <strain evidence="8">ARSEF 373</strain>
    </source>
</reference>
<dbReference type="GO" id="GO:0016409">
    <property type="term" value="F:palmitoyltransferase activity"/>
    <property type="evidence" value="ECO:0007669"/>
    <property type="project" value="InterPro"/>
</dbReference>
<feature type="transmembrane region" description="Helical" evidence="6">
    <location>
        <begin position="234"/>
        <end position="253"/>
    </location>
</feature>
<keyword evidence="9" id="KW-1185">Reference proteome</keyword>
<dbReference type="InterPro" id="IPR050187">
    <property type="entry name" value="Lipid_Phosphate_FormReg"/>
</dbReference>
<comment type="subcellular location">
    <subcellularLocation>
        <location evidence="1">Membrane</location>
        <topology evidence="1">Multi-pass membrane protein</topology>
    </subcellularLocation>
</comment>
<protein>
    <recommendedName>
        <fullName evidence="7">DAGKc domain-containing protein</fullName>
    </recommendedName>
</protein>
<evidence type="ECO:0000259" key="7">
    <source>
        <dbReference type="PROSITE" id="PS50146"/>
    </source>
</evidence>
<feature type="transmembrane region" description="Helical" evidence="6">
    <location>
        <begin position="61"/>
        <end position="81"/>
    </location>
</feature>
<dbReference type="PROSITE" id="PS50146">
    <property type="entry name" value="DAGK"/>
    <property type="match status" value="1"/>
</dbReference>
<feature type="transmembrane region" description="Helical" evidence="6">
    <location>
        <begin position="28"/>
        <end position="49"/>
    </location>
</feature>
<dbReference type="Proteomes" id="UP001146120">
    <property type="component" value="Unassembled WGS sequence"/>
</dbReference>
<name>A0AAV2Z0H4_9STRA</name>
<dbReference type="Gene3D" id="3.40.50.10330">
    <property type="entry name" value="Probable inorganic polyphosphate/atp-NAD kinase, domain 1"/>
    <property type="match status" value="1"/>
</dbReference>
<dbReference type="Pfam" id="PF00781">
    <property type="entry name" value="DAGK_cat"/>
    <property type="match status" value="1"/>
</dbReference>
<sequence>MLVWNECRRRWRAHRRRVAWFLSDPGGIIVALFACSINVACMCAACFLVMDWLKPRTRAWVLVEVAVVCHFALCFWTHYAVMTSNPGTVPPKTSSQKAREFGKSTIGSNSVHTIDMEEDDSGFEEEELEMALVDLEDQMDDGSLLVFCDDCNDYRPSRATHCNTCDDCVVLHDHHCPWINNCIGIGNQKLFLLLLLYVGITSALVLLLVGTCYFSCEGDNCGFQPEMTPGRTGLWLTAGACTFALFCSLIFGLELYNIYLDPVYTIIANQLYGQVGIKSRSRLERHLSVICATNGFEASWLLPLVDLRSRHDIETVLRTPSLAQLSVDFIKMVATTAVHRTEPDNQSQLHDVKHLVGPEPEVDSPTSATSTDSNNNNNNNNNNTDSNENDNAKSDVTPTLAPQSSTSSVRRATTVGTVESRKLQLALEQATQNDAVKHDKDIVLLERSKSLPQRMAAVEAIEQREVRFRFSKAASIRDSVRDMHSHRINEFPEEICRAADAELHVHRGPVWKQVRADIDRDGLHCWRISTFRKRRKEYHLSSDDIIGASELEDGVTVAVHYMRPGRGVNEKRLKRRLRRVLLRFSTRTEAITWVEAIQQLVRWLARVPEGSTRKIKVVVNPHSGKRKGLQIWQRWKPVFEMAGIVCDMEETRYGGHATDIGKTFDLSRKYEALVFIGGDGTVNEFMNGVFARDEREWRNVVATTPLSLLCAGTDNAFGVGVGTPTHESAVYCIIKCKIRPLDVLSCATTLSDGTQHRDFSCCGVSYGLGADIAMESEQTRWLGVHRYAWLKVKRGALAPRRHECRIKYVLSDDVEIDPATNEQVLRTYYEIADRDCEDQHHIEMCSVYDDSYSHKLWQGDATSIFDPCSETKYGDKWLSENGAYTTIGASNVYFETEYAHPSDGNMDLVIVRKGKLGKTIDVGIKYLCGNYLSSSLIDYFKIKALVIQQGNEDPINVDGEVFPGPGPFRIEVIPNLLCVLSEK</sequence>
<dbReference type="Pfam" id="PF01529">
    <property type="entry name" value="DHHC"/>
    <property type="match status" value="1"/>
</dbReference>
<dbReference type="SMART" id="SM00046">
    <property type="entry name" value="DAGKc"/>
    <property type="match status" value="1"/>
</dbReference>
<dbReference type="InterPro" id="IPR016064">
    <property type="entry name" value="NAD/diacylglycerol_kinase_sf"/>
</dbReference>
<evidence type="ECO:0000313" key="9">
    <source>
        <dbReference type="Proteomes" id="UP001146120"/>
    </source>
</evidence>
<feature type="compositionally biased region" description="Low complexity" evidence="5">
    <location>
        <begin position="404"/>
        <end position="416"/>
    </location>
</feature>
<evidence type="ECO:0000256" key="3">
    <source>
        <dbReference type="ARBA" id="ARBA00022989"/>
    </source>
</evidence>
<evidence type="ECO:0000256" key="1">
    <source>
        <dbReference type="ARBA" id="ARBA00004141"/>
    </source>
</evidence>
<comment type="caution">
    <text evidence="8">The sequence shown here is derived from an EMBL/GenBank/DDBJ whole genome shotgun (WGS) entry which is preliminary data.</text>
</comment>
<feature type="compositionally biased region" description="Polar residues" evidence="5">
    <location>
        <begin position="394"/>
        <end position="403"/>
    </location>
</feature>
<keyword evidence="3 6" id="KW-1133">Transmembrane helix</keyword>
<dbReference type="GO" id="GO:0005737">
    <property type="term" value="C:cytoplasm"/>
    <property type="evidence" value="ECO:0007669"/>
    <property type="project" value="TreeGrafter"/>
</dbReference>
<proteinExistence type="predicted"/>
<dbReference type="InterPro" id="IPR017438">
    <property type="entry name" value="ATP-NAD_kinase_N"/>
</dbReference>
<evidence type="ECO:0000313" key="8">
    <source>
        <dbReference type="EMBL" id="DBA00838.1"/>
    </source>
</evidence>
<evidence type="ECO:0000256" key="4">
    <source>
        <dbReference type="ARBA" id="ARBA00023136"/>
    </source>
</evidence>
<dbReference type="PROSITE" id="PS50216">
    <property type="entry name" value="DHHC"/>
    <property type="match status" value="1"/>
</dbReference>
<dbReference type="InterPro" id="IPR001594">
    <property type="entry name" value="Palmitoyltrfase_DHHC"/>
</dbReference>
<dbReference type="InterPro" id="IPR001206">
    <property type="entry name" value="Diacylglycerol_kinase_cat_dom"/>
</dbReference>
<feature type="region of interest" description="Disordered" evidence="5">
    <location>
        <begin position="356"/>
        <end position="416"/>
    </location>
</feature>
<gene>
    <name evidence="8" type="ORF">N0F65_008481</name>
</gene>
<dbReference type="GO" id="GO:0016020">
    <property type="term" value="C:membrane"/>
    <property type="evidence" value="ECO:0007669"/>
    <property type="project" value="UniProtKB-SubCell"/>
</dbReference>
<organism evidence="8 9">
    <name type="scientific">Lagenidium giganteum</name>
    <dbReference type="NCBI Taxonomy" id="4803"/>
    <lineage>
        <taxon>Eukaryota</taxon>
        <taxon>Sar</taxon>
        <taxon>Stramenopiles</taxon>
        <taxon>Oomycota</taxon>
        <taxon>Peronosporomycetes</taxon>
        <taxon>Pythiales</taxon>
        <taxon>Pythiaceae</taxon>
    </lineage>
</organism>
<feature type="domain" description="DAGKc" evidence="7">
    <location>
        <begin position="610"/>
        <end position="750"/>
    </location>
</feature>
<evidence type="ECO:0000256" key="2">
    <source>
        <dbReference type="ARBA" id="ARBA00022692"/>
    </source>
</evidence>
<accession>A0AAV2Z0H4</accession>
<dbReference type="GO" id="GO:0016773">
    <property type="term" value="F:phosphotransferase activity, alcohol group as acceptor"/>
    <property type="evidence" value="ECO:0007669"/>
    <property type="project" value="UniProtKB-ARBA"/>
</dbReference>
<dbReference type="GO" id="GO:0001727">
    <property type="term" value="F:lipid kinase activity"/>
    <property type="evidence" value="ECO:0007669"/>
    <property type="project" value="TreeGrafter"/>
</dbReference>
<dbReference type="Gene3D" id="2.60.200.40">
    <property type="match status" value="1"/>
</dbReference>
<dbReference type="SUPFAM" id="SSF111331">
    <property type="entry name" value="NAD kinase/diacylglycerol kinase-like"/>
    <property type="match status" value="1"/>
</dbReference>
<dbReference type="GO" id="GO:0046512">
    <property type="term" value="P:sphingosine biosynthetic process"/>
    <property type="evidence" value="ECO:0007669"/>
    <property type="project" value="TreeGrafter"/>
</dbReference>
<evidence type="ECO:0000256" key="5">
    <source>
        <dbReference type="SAM" id="MobiDB-lite"/>
    </source>
</evidence>
<keyword evidence="4 6" id="KW-0472">Membrane</keyword>
<feature type="compositionally biased region" description="Low complexity" evidence="5">
    <location>
        <begin position="369"/>
        <end position="386"/>
    </location>
</feature>
<dbReference type="EMBL" id="DAKRPA010000057">
    <property type="protein sequence ID" value="DBA00838.1"/>
    <property type="molecule type" value="Genomic_DNA"/>
</dbReference>
<dbReference type="AlphaFoldDB" id="A0AAV2Z0H4"/>
<dbReference type="PANTHER" id="PTHR12358:SF31">
    <property type="entry name" value="ACYLGLYCEROL KINASE, MITOCHONDRIAL"/>
    <property type="match status" value="1"/>
</dbReference>
<evidence type="ECO:0000256" key="6">
    <source>
        <dbReference type="SAM" id="Phobius"/>
    </source>
</evidence>
<feature type="transmembrane region" description="Helical" evidence="6">
    <location>
        <begin position="190"/>
        <end position="214"/>
    </location>
</feature>
<reference evidence="8" key="2">
    <citation type="journal article" date="2023" name="Microbiol Resour">
        <title>Decontamination and Annotation of the Draft Genome Sequence of the Oomycete Lagenidium giganteum ARSEF 373.</title>
        <authorList>
            <person name="Morgan W.R."/>
            <person name="Tartar A."/>
        </authorList>
    </citation>
    <scope>NUCLEOTIDE SEQUENCE</scope>
    <source>
        <strain evidence="8">ARSEF 373</strain>
    </source>
</reference>